<dbReference type="Proteomes" id="UP000188354">
    <property type="component" value="Chromosome LG19"/>
</dbReference>
<evidence type="ECO:0000313" key="2">
    <source>
        <dbReference type="Proteomes" id="UP000188354"/>
    </source>
</evidence>
<proteinExistence type="predicted"/>
<protein>
    <submittedName>
        <fullName evidence="1">Uncharacterized protein</fullName>
    </submittedName>
</protein>
<sequence>MVGEVARVRSSQSHSSNLLLSIGSEKGNGLNSEMEATVVGVLYDASTDGDEIGVGDVGGAFGT</sequence>
<evidence type="ECO:0000313" key="1">
    <source>
        <dbReference type="EMBL" id="OIV92065.1"/>
    </source>
</evidence>
<accession>A0A4P1QQC9</accession>
<name>A0A4P1QQC9_LUPAN</name>
<gene>
    <name evidence="1" type="ORF">TanjilG_08738</name>
</gene>
<keyword evidence="2" id="KW-1185">Reference proteome</keyword>
<organism evidence="1 2">
    <name type="scientific">Lupinus angustifolius</name>
    <name type="common">Narrow-leaved blue lupine</name>
    <dbReference type="NCBI Taxonomy" id="3871"/>
    <lineage>
        <taxon>Eukaryota</taxon>
        <taxon>Viridiplantae</taxon>
        <taxon>Streptophyta</taxon>
        <taxon>Embryophyta</taxon>
        <taxon>Tracheophyta</taxon>
        <taxon>Spermatophyta</taxon>
        <taxon>Magnoliopsida</taxon>
        <taxon>eudicotyledons</taxon>
        <taxon>Gunneridae</taxon>
        <taxon>Pentapetalae</taxon>
        <taxon>rosids</taxon>
        <taxon>fabids</taxon>
        <taxon>Fabales</taxon>
        <taxon>Fabaceae</taxon>
        <taxon>Papilionoideae</taxon>
        <taxon>50 kb inversion clade</taxon>
        <taxon>genistoids sensu lato</taxon>
        <taxon>core genistoids</taxon>
        <taxon>Genisteae</taxon>
        <taxon>Lupinus</taxon>
    </lineage>
</organism>
<dbReference type="EMBL" id="CM007379">
    <property type="protein sequence ID" value="OIV92065.1"/>
    <property type="molecule type" value="Genomic_DNA"/>
</dbReference>
<dbReference type="AlphaFoldDB" id="A0A4P1QQC9"/>
<reference evidence="1 2" key="1">
    <citation type="journal article" date="2017" name="Plant Biotechnol. J.">
        <title>A comprehensive draft genome sequence for lupin (Lupinus angustifolius), an emerging health food: insights into plant-microbe interactions and legume evolution.</title>
        <authorList>
            <person name="Hane J.K."/>
            <person name="Ming Y."/>
            <person name="Kamphuis L.G."/>
            <person name="Nelson M.N."/>
            <person name="Garg G."/>
            <person name="Atkins C.A."/>
            <person name="Bayer P.E."/>
            <person name="Bravo A."/>
            <person name="Bringans S."/>
            <person name="Cannon S."/>
            <person name="Edwards D."/>
            <person name="Foley R."/>
            <person name="Gao L.L."/>
            <person name="Harrison M.J."/>
            <person name="Huang W."/>
            <person name="Hurgobin B."/>
            <person name="Li S."/>
            <person name="Liu C.W."/>
            <person name="McGrath A."/>
            <person name="Morahan G."/>
            <person name="Murray J."/>
            <person name="Weller J."/>
            <person name="Jian J."/>
            <person name="Singh K.B."/>
        </authorList>
    </citation>
    <scope>NUCLEOTIDE SEQUENCE [LARGE SCALE GENOMIC DNA]</scope>
    <source>
        <strain evidence="2">cv. Tanjil</strain>
        <tissue evidence="1">Whole plant</tissue>
    </source>
</reference>
<dbReference type="Gramene" id="OIV92065">
    <property type="protein sequence ID" value="OIV92065"/>
    <property type="gene ID" value="TanjilG_08738"/>
</dbReference>